<name>A0A1C1CHN9_9EURO</name>
<keyword evidence="2" id="KW-1185">Reference proteome</keyword>
<dbReference type="Gene3D" id="1.25.40.20">
    <property type="entry name" value="Ankyrin repeat-containing domain"/>
    <property type="match status" value="1"/>
</dbReference>
<organism evidence="1 2">
    <name type="scientific">Cladophialophora carrionii</name>
    <dbReference type="NCBI Taxonomy" id="86049"/>
    <lineage>
        <taxon>Eukaryota</taxon>
        <taxon>Fungi</taxon>
        <taxon>Dikarya</taxon>
        <taxon>Ascomycota</taxon>
        <taxon>Pezizomycotina</taxon>
        <taxon>Eurotiomycetes</taxon>
        <taxon>Chaetothyriomycetidae</taxon>
        <taxon>Chaetothyriales</taxon>
        <taxon>Herpotrichiellaceae</taxon>
        <taxon>Cladophialophora</taxon>
    </lineage>
</organism>
<dbReference type="VEuPathDB" id="FungiDB:G647_08198"/>
<sequence>MTLPELAQAVIIDVDGRQFDDDSAFHNPEDLLTLCQPLVALSPTTGHLGFVHYSVQEFLLSDRLAKAGSQISIYALNSRTSHTEIARICLGFLNYDDFASGPCTSYEDFKSRTAKFPFLKYAASEWPRHAMEPDVETELTGPISKLLIPQKNPKFASMIQNARIVDADEGDDVTRFVTSLAEDWTKRISQTNYTVNSLTFAAIWGLDSVLSRIVESGADIDLPGAHNGNALQCAVFLDRPTTAKILLDLGADANSDEVERLRRTPLVTAILFWPTTDD</sequence>
<dbReference type="Proteomes" id="UP000094526">
    <property type="component" value="Unassembled WGS sequence"/>
</dbReference>
<protein>
    <submittedName>
        <fullName evidence="1">Uncharacterized protein</fullName>
    </submittedName>
</protein>
<evidence type="ECO:0000313" key="2">
    <source>
        <dbReference type="Proteomes" id="UP000094526"/>
    </source>
</evidence>
<dbReference type="SUPFAM" id="SSF48403">
    <property type="entry name" value="Ankyrin repeat"/>
    <property type="match status" value="1"/>
</dbReference>
<dbReference type="PANTHER" id="PTHR10039">
    <property type="entry name" value="AMELOGENIN"/>
    <property type="match status" value="1"/>
</dbReference>
<dbReference type="VEuPathDB" id="FungiDB:CLCR_04304"/>
<dbReference type="EMBL" id="LGRB01000012">
    <property type="protein sequence ID" value="OCT48035.1"/>
    <property type="molecule type" value="Genomic_DNA"/>
</dbReference>
<dbReference type="InterPro" id="IPR036770">
    <property type="entry name" value="Ankyrin_rpt-contain_sf"/>
</dbReference>
<reference evidence="2" key="1">
    <citation type="submission" date="2015-07" db="EMBL/GenBank/DDBJ databases">
        <authorList>
            <person name="Teixeira M.M."/>
            <person name="Souza R.C."/>
            <person name="Almeida L.G."/>
            <person name="Vicente V.A."/>
            <person name="de Hoog S."/>
            <person name="Bocca A.L."/>
            <person name="de Almeida S.R."/>
            <person name="Vasconcelos A.T."/>
            <person name="Felipe M.S."/>
        </authorList>
    </citation>
    <scope>NUCLEOTIDE SEQUENCE [LARGE SCALE GENOMIC DNA]</scope>
    <source>
        <strain evidence="2">KSF</strain>
    </source>
</reference>
<dbReference type="OrthoDB" id="1577640at2759"/>
<proteinExistence type="predicted"/>
<comment type="caution">
    <text evidence="1">The sequence shown here is derived from an EMBL/GenBank/DDBJ whole genome shotgun (WGS) entry which is preliminary data.</text>
</comment>
<evidence type="ECO:0000313" key="1">
    <source>
        <dbReference type="EMBL" id="OCT48035.1"/>
    </source>
</evidence>
<dbReference type="AlphaFoldDB" id="A0A1C1CHN9"/>
<gene>
    <name evidence="1" type="ORF">CLCR_04304</name>
</gene>
<dbReference type="PANTHER" id="PTHR10039:SF16">
    <property type="entry name" value="GPI INOSITOL-DEACYLASE"/>
    <property type="match status" value="1"/>
</dbReference>
<accession>A0A1C1CHN9</accession>